<name>A0AAD2DMB5_9LAMI</name>
<dbReference type="AlphaFoldDB" id="A0AAD2DMB5"/>
<keyword evidence="2" id="KW-1185">Reference proteome</keyword>
<protein>
    <submittedName>
        <fullName evidence="1">Uncharacterized protein</fullName>
    </submittedName>
</protein>
<accession>A0AAD2DMB5</accession>
<reference evidence="1" key="1">
    <citation type="submission" date="2023-05" db="EMBL/GenBank/DDBJ databases">
        <authorList>
            <person name="Huff M."/>
        </authorList>
    </citation>
    <scope>NUCLEOTIDE SEQUENCE</scope>
</reference>
<gene>
    <name evidence="1" type="ORF">FPE_LOCUS4853</name>
</gene>
<proteinExistence type="predicted"/>
<organism evidence="1 2">
    <name type="scientific">Fraxinus pennsylvanica</name>
    <dbReference type="NCBI Taxonomy" id="56036"/>
    <lineage>
        <taxon>Eukaryota</taxon>
        <taxon>Viridiplantae</taxon>
        <taxon>Streptophyta</taxon>
        <taxon>Embryophyta</taxon>
        <taxon>Tracheophyta</taxon>
        <taxon>Spermatophyta</taxon>
        <taxon>Magnoliopsida</taxon>
        <taxon>eudicotyledons</taxon>
        <taxon>Gunneridae</taxon>
        <taxon>Pentapetalae</taxon>
        <taxon>asterids</taxon>
        <taxon>lamiids</taxon>
        <taxon>Lamiales</taxon>
        <taxon>Oleaceae</taxon>
        <taxon>Oleeae</taxon>
        <taxon>Fraxinus</taxon>
    </lineage>
</organism>
<evidence type="ECO:0000313" key="1">
    <source>
        <dbReference type="EMBL" id="CAI9757423.1"/>
    </source>
</evidence>
<evidence type="ECO:0000313" key="2">
    <source>
        <dbReference type="Proteomes" id="UP000834106"/>
    </source>
</evidence>
<dbReference type="EMBL" id="OU503038">
    <property type="protein sequence ID" value="CAI9757423.1"/>
    <property type="molecule type" value="Genomic_DNA"/>
</dbReference>
<sequence>MRITLMHCGKPYWVLVSRLLVPRKEHAQFLRRFTTLVPPLHVVDIDIPLNNLVADVRKLEQVVLGRVSFEFKKNYYDSTTSMGFHGQYASPKVPFPEEEFKELRNAIPDAKLTGISIGCKDRIKTLSKF</sequence>
<dbReference type="Proteomes" id="UP000834106">
    <property type="component" value="Chromosome 3"/>
</dbReference>